<evidence type="ECO:0000256" key="1">
    <source>
        <dbReference type="SAM" id="MobiDB-lite"/>
    </source>
</evidence>
<dbReference type="Pfam" id="PF08808">
    <property type="entry name" value="RES"/>
    <property type="match status" value="1"/>
</dbReference>
<organism evidence="3 4">
    <name type="scientific">Mycetocola lacteus</name>
    <dbReference type="NCBI Taxonomy" id="76637"/>
    <lineage>
        <taxon>Bacteria</taxon>
        <taxon>Bacillati</taxon>
        <taxon>Actinomycetota</taxon>
        <taxon>Actinomycetes</taxon>
        <taxon>Micrococcales</taxon>
        <taxon>Microbacteriaceae</taxon>
        <taxon>Mycetocola</taxon>
    </lineage>
</organism>
<feature type="region of interest" description="Disordered" evidence="1">
    <location>
        <begin position="19"/>
        <end position="40"/>
    </location>
</feature>
<dbReference type="Proteomes" id="UP000269438">
    <property type="component" value="Unassembled WGS sequence"/>
</dbReference>
<name>A0A3L7AK61_9MICO</name>
<keyword evidence="4" id="KW-1185">Reference proteome</keyword>
<comment type="caution">
    <text evidence="3">The sequence shown here is derived from an EMBL/GenBank/DDBJ whole genome shotgun (WGS) entry which is preliminary data.</text>
</comment>
<dbReference type="AlphaFoldDB" id="A0A3L7AK61"/>
<proteinExistence type="predicted"/>
<dbReference type="EMBL" id="RCUY01000014">
    <property type="protein sequence ID" value="RLP79762.1"/>
    <property type="molecule type" value="Genomic_DNA"/>
</dbReference>
<gene>
    <name evidence="3" type="ORF">D9V34_14525</name>
</gene>
<evidence type="ECO:0000259" key="2">
    <source>
        <dbReference type="Pfam" id="PF08808"/>
    </source>
</evidence>
<protein>
    <submittedName>
        <fullName evidence="3">RES domain-containing protein</fullName>
    </submittedName>
</protein>
<reference evidence="3 4" key="1">
    <citation type="submission" date="2018-10" db="EMBL/GenBank/DDBJ databases">
        <authorList>
            <person name="Li J."/>
        </authorList>
    </citation>
    <scope>NUCLEOTIDE SEQUENCE [LARGE SCALE GENOMIC DNA]</scope>
    <source>
        <strain evidence="3 4">JCM 11654</strain>
    </source>
</reference>
<dbReference type="InterPro" id="IPR014914">
    <property type="entry name" value="RES_dom"/>
</dbReference>
<sequence>MGDFPHSTLPEGTQFHRAVGMDDRGRPHGPGNFSASGDGRFDLERPRGTMYVALTKRTAALERLGLLYRTDSSAPTRIETGTGYIPGTSAVWRAHTERVFIWTVRNAVVLSPLANLNDPLAANFGVTGEISGGAGPDHYRVTQHWARQFDVDGYAGILYRARFDPSDVGHGLALFGAAGFRDGPFVRVGPPQSLVDIAEELGIRVLDPRHGSAKPTLLVVPPEP</sequence>
<accession>A0A3L7AK61</accession>
<feature type="domain" description="RES" evidence="2">
    <location>
        <begin position="34"/>
        <end position="180"/>
    </location>
</feature>
<evidence type="ECO:0000313" key="4">
    <source>
        <dbReference type="Proteomes" id="UP000269438"/>
    </source>
</evidence>
<evidence type="ECO:0000313" key="3">
    <source>
        <dbReference type="EMBL" id="RLP79762.1"/>
    </source>
</evidence>